<keyword evidence="2" id="KW-1185">Reference proteome</keyword>
<evidence type="ECO:0000313" key="2">
    <source>
        <dbReference type="Proteomes" id="UP000001410"/>
    </source>
</evidence>
<dbReference type="KEGG" id="ecc:c1905"/>
<gene>
    <name evidence="1" type="ordered locus">c1905</name>
</gene>
<accession>A0A0H2V7E0</accession>
<organism evidence="1 2">
    <name type="scientific">Escherichia coli O6:H1 (strain CFT073 / ATCC 700928 / UPEC)</name>
    <dbReference type="NCBI Taxonomy" id="199310"/>
    <lineage>
        <taxon>Bacteria</taxon>
        <taxon>Pseudomonadati</taxon>
        <taxon>Pseudomonadota</taxon>
        <taxon>Gammaproteobacteria</taxon>
        <taxon>Enterobacterales</taxon>
        <taxon>Enterobacteriaceae</taxon>
        <taxon>Escherichia</taxon>
    </lineage>
</organism>
<dbReference type="AlphaFoldDB" id="A0A0H2V7E0"/>
<dbReference type="Proteomes" id="UP000001410">
    <property type="component" value="Chromosome"/>
</dbReference>
<dbReference type="EMBL" id="AE014075">
    <property type="protein sequence ID" value="AAN80364.1"/>
    <property type="molecule type" value="Genomic_DNA"/>
</dbReference>
<sequence length="314" mass="35528">MVRTIIFDLLMISLLVIVHFLIRANTDVVENQPGKSGNKASRCQRFQRAFPQAYRGIDLRIFRQTMIQLRLIGMMQHVHNVRTTDPFRVVDASMFVTTRFQFRYALFRQLQHLLLGAEVDSPGRTGFHTSRFLADADAIDAEGAFIYPVILFVEARNIKRTTGNAVTTADAIFRLEIDNPVSVLNDCTSRRARLQAARIFTVHTAVFTDQPLQLAVLFGFAKAHHRPGLGAQIGGVIVNPDAVPHFITDVVPLRTRHLTGFTADTGGNVDKFRYFCFVITHLRRRRDGVSCGPFDNVLRFHSHLFAPLRLLDVD</sequence>
<protein>
    <submittedName>
        <fullName evidence="1">Uncharacterized protein</fullName>
    </submittedName>
</protein>
<evidence type="ECO:0000313" key="1">
    <source>
        <dbReference type="EMBL" id="AAN80364.1"/>
    </source>
</evidence>
<reference evidence="1 2" key="1">
    <citation type="journal article" date="2002" name="Proc. Natl. Acad. Sci. U.S.A.">
        <title>Extensive mosaic structure revealed by the complete genome sequence of uropathogenic Escherichia coli.</title>
        <authorList>
            <person name="Welch R.A."/>
            <person name="Burland V."/>
            <person name="Plunkett G.III."/>
            <person name="Redford P."/>
            <person name="Roesch P."/>
            <person name="Rasko D."/>
            <person name="Buckles E.L."/>
            <person name="Liou S.R."/>
            <person name="Boutin A."/>
            <person name="Hackett J."/>
            <person name="Stroud D."/>
            <person name="Mayhew G.F."/>
            <person name="Rose D.J."/>
            <person name="Zhou S."/>
            <person name="Schwartz D.C."/>
            <person name="Perna N.T."/>
            <person name="Mobley H.L."/>
            <person name="Donnenberg M.S."/>
            <person name="Blattner F.R."/>
        </authorList>
    </citation>
    <scope>NUCLEOTIDE SEQUENCE [LARGE SCALE GENOMIC DNA]</scope>
    <source>
        <strain evidence="2">CFT073 / ATCC 700928 / UPEC</strain>
    </source>
</reference>
<proteinExistence type="predicted"/>
<dbReference type="HOGENOM" id="CLU_887794_0_0_6"/>
<name>A0A0H2V7E0_ECOL6</name>